<sequence length="133" mass="15493">MPQSHIISALTAKHSQLQGQITHQKELIKMLTNELETIGKTILIFEPKFKLNEIKSKSVRAILYFKRGELTREILECLKNKPSTIDEISDYLFANSTADSHFIAKFRQNIHCTLNKLKQRNIIKQDQHTYEII</sequence>
<reference evidence="1 2" key="1">
    <citation type="journal article" date="2013" name="BMC Genomics">
        <title>Comparative genomics of Campylobacter concisus isolates reveals genetic diversity and provides insights into disease association.</title>
        <authorList>
            <person name="Deshpande N.P."/>
            <person name="Kaakoush N.O."/>
            <person name="Wilkins M.R."/>
            <person name="Mitchell H.M."/>
        </authorList>
    </citation>
    <scope>NUCLEOTIDE SEQUENCE [LARGE SCALE GENOMIC DNA]</scope>
    <source>
        <strain evidence="1 2">UNSW3</strain>
    </source>
</reference>
<dbReference type="PATRIC" id="fig|1242966.3.peg.1372"/>
<protein>
    <submittedName>
        <fullName evidence="1">Uncharacterized protein</fullName>
    </submittedName>
</protein>
<proteinExistence type="predicted"/>
<evidence type="ECO:0000313" key="2">
    <source>
        <dbReference type="Proteomes" id="UP000016636"/>
    </source>
</evidence>
<comment type="caution">
    <text evidence="1">The sequence shown here is derived from an EMBL/GenBank/DDBJ whole genome shotgun (WGS) entry which is preliminary data.</text>
</comment>
<dbReference type="Proteomes" id="UP000016636">
    <property type="component" value="Unassembled WGS sequence"/>
</dbReference>
<name>U2G746_9BACT</name>
<dbReference type="RefSeq" id="WP_021084699.1">
    <property type="nucleotide sequence ID" value="NZ_ANNE01000013.1"/>
</dbReference>
<dbReference type="AlphaFoldDB" id="U2G746"/>
<dbReference type="EMBL" id="ANNE01000013">
    <property type="protein sequence ID" value="ERJ21873.1"/>
    <property type="molecule type" value="Genomic_DNA"/>
</dbReference>
<evidence type="ECO:0000313" key="1">
    <source>
        <dbReference type="EMBL" id="ERJ21873.1"/>
    </source>
</evidence>
<gene>
    <name evidence="1" type="ORF">UNSW3_1352</name>
</gene>
<organism evidence="1 2">
    <name type="scientific">Campylobacter concisus UNSW3</name>
    <dbReference type="NCBI Taxonomy" id="1242966"/>
    <lineage>
        <taxon>Bacteria</taxon>
        <taxon>Pseudomonadati</taxon>
        <taxon>Campylobacterota</taxon>
        <taxon>Epsilonproteobacteria</taxon>
        <taxon>Campylobacterales</taxon>
        <taxon>Campylobacteraceae</taxon>
        <taxon>Campylobacter</taxon>
    </lineage>
</organism>
<accession>U2G746</accession>